<dbReference type="Pfam" id="PF01370">
    <property type="entry name" value="Epimerase"/>
    <property type="match status" value="1"/>
</dbReference>
<keyword evidence="9" id="KW-0119">Carbohydrate metabolism</keyword>
<dbReference type="PANTHER" id="PTHR43725:SF53">
    <property type="entry name" value="UDP-ARABINOSE 4-EPIMERASE 1"/>
    <property type="match status" value="1"/>
</dbReference>
<comment type="catalytic activity">
    <reaction evidence="1">
        <text>UDP-alpha-D-glucose = UDP-alpha-D-galactose</text>
        <dbReference type="Rhea" id="RHEA:22168"/>
        <dbReference type="ChEBI" id="CHEBI:58885"/>
        <dbReference type="ChEBI" id="CHEBI:66914"/>
        <dbReference type="EC" id="5.1.3.2"/>
    </reaction>
</comment>
<keyword evidence="8" id="KW-0413">Isomerase</keyword>
<evidence type="ECO:0000256" key="9">
    <source>
        <dbReference type="ARBA" id="ARBA00023277"/>
    </source>
</evidence>
<feature type="domain" description="NAD-dependent epimerase/dehydratase" evidence="12">
    <location>
        <begin position="32"/>
        <end position="283"/>
    </location>
</feature>
<comment type="pathway">
    <text evidence="3">Carbohydrate metabolism; galactose metabolism.</text>
</comment>
<reference evidence="14" key="1">
    <citation type="journal article" date="2019" name="Int. J. Syst. Evol. Microbiol.">
        <title>The Global Catalogue of Microorganisms (GCM) 10K type strain sequencing project: providing services to taxonomists for standard genome sequencing and annotation.</title>
        <authorList>
            <consortium name="The Broad Institute Genomics Platform"/>
            <consortium name="The Broad Institute Genome Sequencing Center for Infectious Disease"/>
            <person name="Wu L."/>
            <person name="Ma J."/>
        </authorList>
    </citation>
    <scope>NUCLEOTIDE SEQUENCE [LARGE SCALE GENOMIC DNA]</scope>
    <source>
        <strain evidence="14">JCM 17810</strain>
    </source>
</reference>
<dbReference type="SUPFAM" id="SSF51735">
    <property type="entry name" value="NAD(P)-binding Rossmann-fold domains"/>
    <property type="match status" value="1"/>
</dbReference>
<evidence type="ECO:0000259" key="12">
    <source>
        <dbReference type="Pfam" id="PF01370"/>
    </source>
</evidence>
<gene>
    <name evidence="13" type="primary">galE</name>
    <name evidence="13" type="ORF">GCM10023169_14740</name>
</gene>
<sequence>MAGAGRCDLLIPTQVHRRYRQGAGLKVGAMSIMVVGGAGYIGAHVVRLLADRGDDVVVVDDLSTGVGERVGDATLVELEVAGESAQERLELLMKERAVTAVIHFAAKKQVGESVERPTWYFRQNVGGLVNLLAAMENTGVGTMIFSSSAAVYGNPDVDIVTEDTGASPINAYGETKLVGEWLMADCARAWGLRWSALRYFNVAGAGWPELGDPAVLNLVPMVLDRLAKGERPKIFGDDYETPDGTCIRDYIHVLDLAHAHLAALDHLGGGETSDAGEHVFNVGTGTGASVREVIEEIGRATGMDVSPDVEPRRPGDPPRLVASPDRITEALGWKAEHGLSDIIRSAWEAWQAGPRRIERVAGTSARAGADQAGPVDT</sequence>
<dbReference type="EMBL" id="BAABGN010000006">
    <property type="protein sequence ID" value="GAA4421660.1"/>
    <property type="molecule type" value="Genomic_DNA"/>
</dbReference>
<evidence type="ECO:0000256" key="11">
    <source>
        <dbReference type="ARBA" id="ARBA00033067"/>
    </source>
</evidence>
<evidence type="ECO:0000256" key="7">
    <source>
        <dbReference type="ARBA" id="ARBA00023027"/>
    </source>
</evidence>
<keyword evidence="7" id="KW-0520">NAD</keyword>
<dbReference type="Gene3D" id="3.90.25.10">
    <property type="entry name" value="UDP-galactose 4-epimerase, domain 1"/>
    <property type="match status" value="1"/>
</dbReference>
<accession>A0ABP8L3P1</accession>
<dbReference type="NCBIfam" id="TIGR01179">
    <property type="entry name" value="galE"/>
    <property type="match status" value="1"/>
</dbReference>
<evidence type="ECO:0000256" key="2">
    <source>
        <dbReference type="ARBA" id="ARBA00001911"/>
    </source>
</evidence>
<evidence type="ECO:0000256" key="8">
    <source>
        <dbReference type="ARBA" id="ARBA00023235"/>
    </source>
</evidence>
<keyword evidence="14" id="KW-1185">Reference proteome</keyword>
<dbReference type="PANTHER" id="PTHR43725">
    <property type="entry name" value="UDP-GLUCOSE 4-EPIMERASE"/>
    <property type="match status" value="1"/>
</dbReference>
<evidence type="ECO:0000256" key="3">
    <source>
        <dbReference type="ARBA" id="ARBA00004947"/>
    </source>
</evidence>
<evidence type="ECO:0000256" key="6">
    <source>
        <dbReference type="ARBA" id="ARBA00018569"/>
    </source>
</evidence>
<proteinExistence type="inferred from homology"/>
<dbReference type="EC" id="5.1.3.2" evidence="5"/>
<comment type="caution">
    <text evidence="13">The sequence shown here is derived from an EMBL/GenBank/DDBJ whole genome shotgun (WGS) entry which is preliminary data.</text>
</comment>
<organism evidence="13 14">
    <name type="scientific">Georgenia halophila</name>
    <dbReference type="NCBI Taxonomy" id="620889"/>
    <lineage>
        <taxon>Bacteria</taxon>
        <taxon>Bacillati</taxon>
        <taxon>Actinomycetota</taxon>
        <taxon>Actinomycetes</taxon>
        <taxon>Micrococcales</taxon>
        <taxon>Bogoriellaceae</taxon>
        <taxon>Georgenia</taxon>
    </lineage>
</organism>
<evidence type="ECO:0000313" key="14">
    <source>
        <dbReference type="Proteomes" id="UP001500622"/>
    </source>
</evidence>
<evidence type="ECO:0000256" key="5">
    <source>
        <dbReference type="ARBA" id="ARBA00013189"/>
    </source>
</evidence>
<dbReference type="Proteomes" id="UP001500622">
    <property type="component" value="Unassembled WGS sequence"/>
</dbReference>
<evidence type="ECO:0000256" key="10">
    <source>
        <dbReference type="ARBA" id="ARBA00031367"/>
    </source>
</evidence>
<protein>
    <recommendedName>
        <fullName evidence="6">UDP-glucose 4-epimerase</fullName>
        <ecNumber evidence="5">5.1.3.2</ecNumber>
    </recommendedName>
    <alternativeName>
        <fullName evidence="11">Galactowaldenase</fullName>
    </alternativeName>
    <alternativeName>
        <fullName evidence="10">UDP-galactose 4-epimerase</fullName>
    </alternativeName>
</protein>
<name>A0ABP8L3P1_9MICO</name>
<comment type="cofactor">
    <cofactor evidence="2">
        <name>NAD(+)</name>
        <dbReference type="ChEBI" id="CHEBI:57540"/>
    </cofactor>
</comment>
<dbReference type="Gene3D" id="3.40.50.720">
    <property type="entry name" value="NAD(P)-binding Rossmann-like Domain"/>
    <property type="match status" value="1"/>
</dbReference>
<evidence type="ECO:0000313" key="13">
    <source>
        <dbReference type="EMBL" id="GAA4421660.1"/>
    </source>
</evidence>
<dbReference type="InterPro" id="IPR001509">
    <property type="entry name" value="Epimerase_deHydtase"/>
</dbReference>
<dbReference type="InterPro" id="IPR005886">
    <property type="entry name" value="UDP_G4E"/>
</dbReference>
<evidence type="ECO:0000256" key="4">
    <source>
        <dbReference type="ARBA" id="ARBA00007637"/>
    </source>
</evidence>
<dbReference type="InterPro" id="IPR036291">
    <property type="entry name" value="NAD(P)-bd_dom_sf"/>
</dbReference>
<evidence type="ECO:0000256" key="1">
    <source>
        <dbReference type="ARBA" id="ARBA00000083"/>
    </source>
</evidence>
<comment type="similarity">
    <text evidence="4">Belongs to the NAD(P)-dependent epimerase/dehydratase family.</text>
</comment>